<name>A0A3A8AE16_9HYPH</name>
<comment type="caution">
    <text evidence="2">The sequence shown here is derived from an EMBL/GenBank/DDBJ whole genome shotgun (WGS) entry which is preliminary data.</text>
</comment>
<protein>
    <submittedName>
        <fullName evidence="2">Uncharacterized protein</fullName>
    </submittedName>
</protein>
<evidence type="ECO:0000313" key="3">
    <source>
        <dbReference type="Proteomes" id="UP000246132"/>
    </source>
</evidence>
<feature type="region of interest" description="Disordered" evidence="1">
    <location>
        <begin position="19"/>
        <end position="43"/>
    </location>
</feature>
<accession>A0A3A8AE16</accession>
<gene>
    <name evidence="2" type="ORF">DEM25_007415</name>
</gene>
<dbReference type="EMBL" id="QFWV02000004">
    <property type="protein sequence ID" value="RKF07598.1"/>
    <property type="molecule type" value="Genomic_DNA"/>
</dbReference>
<evidence type="ECO:0000256" key="1">
    <source>
        <dbReference type="SAM" id="MobiDB-lite"/>
    </source>
</evidence>
<dbReference type="AlphaFoldDB" id="A0A3A8AE16"/>
<evidence type="ECO:0000313" key="2">
    <source>
        <dbReference type="EMBL" id="RKF07598.1"/>
    </source>
</evidence>
<dbReference type="Proteomes" id="UP000246132">
    <property type="component" value="Unassembled WGS sequence"/>
</dbReference>
<organism evidence="2 3">
    <name type="scientific">Oceaniradius stylonematis</name>
    <dbReference type="NCBI Taxonomy" id="2184161"/>
    <lineage>
        <taxon>Bacteria</taxon>
        <taxon>Pseudomonadati</taxon>
        <taxon>Pseudomonadota</taxon>
        <taxon>Alphaproteobacteria</taxon>
        <taxon>Hyphomicrobiales</taxon>
        <taxon>Ahrensiaceae</taxon>
        <taxon>Oceaniradius</taxon>
    </lineage>
</organism>
<reference evidence="2 3" key="1">
    <citation type="journal article" date="2018" name="Int. J. Syst. Bacteriol.">
        <title>Oceaniradius stylonemae gen. nov., sp. nov., isolated from a red alga, Stylonema cornu-cervi.</title>
        <authorList>
            <person name="Jeong S."/>
        </authorList>
    </citation>
    <scope>NUCLEOTIDE SEQUENCE [LARGE SCALE GENOMIC DNA]</scope>
    <source>
        <strain evidence="2 3">StC1</strain>
    </source>
</reference>
<keyword evidence="3" id="KW-1185">Reference proteome</keyword>
<sequence>MAIASRVPAIPSPAGFVRSTEKAARRRGVSRPSMTPGEMPSRSISTCSAAMVRLAPAIGAATGDAGS</sequence>
<proteinExistence type="predicted"/>